<accession>A0ABT0VJD9</accession>
<proteinExistence type="predicted"/>
<sequence>MKAKAIILTIITVFGLSVVGTSIEASTGAEPSFAQKNHETKAQIKKYKSSAKKLFIKSQTYSMKGATYNIEYIKDGKSMVILNHEMMFMVNAKTKKVYFFDQTKYHNLAKKVKGHGKTVQARALSRVEKLYTVRAVDRAAGLGFKIVKKTKSGVVYVNLYDRSSKTNFQSFIVKNGNVYCQGHYTKRLYRID</sequence>
<protein>
    <submittedName>
        <fullName evidence="1">Uncharacterized protein</fullName>
    </submittedName>
</protein>
<dbReference type="RefSeq" id="WP_205144087.1">
    <property type="nucleotide sequence ID" value="NZ_JAFBDN010000019.1"/>
</dbReference>
<reference evidence="1" key="1">
    <citation type="submission" date="2021-04" db="EMBL/GenBank/DDBJ databases">
        <title>Taxonomic assessment of Weissella genus.</title>
        <authorList>
            <person name="Fanelli F."/>
            <person name="Chieffi D."/>
            <person name="Dell'Aquila A."/>
            <person name="Gyu-Sung C."/>
            <person name="Franz C.M.A.P."/>
            <person name="Fusco V."/>
        </authorList>
    </citation>
    <scope>NUCLEOTIDE SEQUENCE</scope>
    <source>
        <strain evidence="1">LMG 25373</strain>
    </source>
</reference>
<keyword evidence="2" id="KW-1185">Reference proteome</keyword>
<dbReference type="Proteomes" id="UP001057481">
    <property type="component" value="Unassembled WGS sequence"/>
</dbReference>
<dbReference type="EMBL" id="JAGMVS010000072">
    <property type="protein sequence ID" value="MCM2437954.1"/>
    <property type="molecule type" value="Genomic_DNA"/>
</dbReference>
<name>A0ABT0VJD9_9LACO</name>
<comment type="caution">
    <text evidence="1">The sequence shown here is derived from an EMBL/GenBank/DDBJ whole genome shotgun (WGS) entry which is preliminary data.</text>
</comment>
<evidence type="ECO:0000313" key="2">
    <source>
        <dbReference type="Proteomes" id="UP001057481"/>
    </source>
</evidence>
<evidence type="ECO:0000313" key="1">
    <source>
        <dbReference type="EMBL" id="MCM2437954.1"/>
    </source>
</evidence>
<organism evidence="1 2">
    <name type="scientific">Periweissella beninensis</name>
    <dbReference type="NCBI Taxonomy" id="504936"/>
    <lineage>
        <taxon>Bacteria</taxon>
        <taxon>Bacillati</taxon>
        <taxon>Bacillota</taxon>
        <taxon>Bacilli</taxon>
        <taxon>Lactobacillales</taxon>
        <taxon>Lactobacillaceae</taxon>
        <taxon>Periweissella</taxon>
    </lineage>
</organism>
<gene>
    <name evidence="1" type="ORF">KAK10_08530</name>
</gene>